<evidence type="ECO:0000313" key="7">
    <source>
        <dbReference type="Proteomes" id="UP000008837"/>
    </source>
</evidence>
<dbReference type="STRING" id="425265.A8QAN5"/>
<proteinExistence type="predicted"/>
<dbReference type="Pfam" id="PF02136">
    <property type="entry name" value="NTF2"/>
    <property type="match status" value="1"/>
</dbReference>
<sequence>MSQSVTAPNQGASSTVPNKASEVGWLFVPQYYTFMNKDPSRLHCFYTKKSTMVHGTENEDVHPSVGQQEIHQKVQSLGFQDTKVYVSNVDSQSSADGGIVIQVLGEMSNKGGKWRKFAQTFFLAQQPNGFYVLNDIFRYLNDEDVDEDDEDDEDNGAGNQTADAGAAKGAVESSETPSVSVADTPAARDATVSKETSSSHEKTSADASSPSNAPAQDTSSSAHPASQAPSSATASAAESSTAAPAQSQDELNKVSSAKAKATPAEASTAPPKPAAPKTWANLAASGANRWGNTASEARGLSETPAASAAATTPNESKSSAPGHAGKTGKPQQQQQQQQQQQHGHVFVKNVPTSQVSQDALRKALETQFGPMKECHLNMSKGFAFVEFVHADAARRAISASSNHGGVRVGEASVLVEKRRPQERGSGGGRGRGGHRGNHASHA</sequence>
<dbReference type="Proteomes" id="UP000008837">
    <property type="component" value="Unassembled WGS sequence"/>
</dbReference>
<feature type="region of interest" description="Disordered" evidence="3">
    <location>
        <begin position="145"/>
        <end position="352"/>
    </location>
</feature>
<dbReference type="Pfam" id="PF00076">
    <property type="entry name" value="RRM_1"/>
    <property type="match status" value="1"/>
</dbReference>
<dbReference type="GO" id="GO:0034517">
    <property type="term" value="P:ribophagy"/>
    <property type="evidence" value="ECO:0007669"/>
    <property type="project" value="TreeGrafter"/>
</dbReference>
<dbReference type="CDD" id="cd00780">
    <property type="entry name" value="NTF2"/>
    <property type="match status" value="1"/>
</dbReference>
<dbReference type="PANTHER" id="PTHR10693">
    <property type="entry name" value="RAS GTPASE-ACTIVATING PROTEIN-BINDING PROTEIN"/>
    <property type="match status" value="1"/>
</dbReference>
<dbReference type="GO" id="GO:1990904">
    <property type="term" value="C:ribonucleoprotein complex"/>
    <property type="evidence" value="ECO:0007669"/>
    <property type="project" value="TreeGrafter"/>
</dbReference>
<gene>
    <name evidence="6" type="ORF">MGL_3794</name>
</gene>
<dbReference type="InterPro" id="IPR002075">
    <property type="entry name" value="NTF2_dom"/>
</dbReference>
<feature type="compositionally biased region" description="Low complexity" evidence="3">
    <location>
        <begin position="301"/>
        <end position="316"/>
    </location>
</feature>
<feature type="compositionally biased region" description="Basic residues" evidence="3">
    <location>
        <begin position="431"/>
        <end position="442"/>
    </location>
</feature>
<dbReference type="CDD" id="cd00590">
    <property type="entry name" value="RRM_SF"/>
    <property type="match status" value="1"/>
</dbReference>
<keyword evidence="1 2" id="KW-0694">RNA-binding</keyword>
<organism evidence="6 7">
    <name type="scientific">Malassezia globosa (strain ATCC MYA-4612 / CBS 7966)</name>
    <name type="common">Dandruff-associated fungus</name>
    <dbReference type="NCBI Taxonomy" id="425265"/>
    <lineage>
        <taxon>Eukaryota</taxon>
        <taxon>Fungi</taxon>
        <taxon>Dikarya</taxon>
        <taxon>Basidiomycota</taxon>
        <taxon>Ustilaginomycotina</taxon>
        <taxon>Malasseziomycetes</taxon>
        <taxon>Malasseziales</taxon>
        <taxon>Malasseziaceae</taxon>
        <taxon>Malassezia</taxon>
    </lineage>
</organism>
<feature type="compositionally biased region" description="Low complexity" evidence="3">
    <location>
        <begin position="255"/>
        <end position="269"/>
    </location>
</feature>
<evidence type="ECO:0000259" key="5">
    <source>
        <dbReference type="PROSITE" id="PS50177"/>
    </source>
</evidence>
<dbReference type="PROSITE" id="PS50177">
    <property type="entry name" value="NTF2_DOMAIN"/>
    <property type="match status" value="1"/>
</dbReference>
<dbReference type="InterPro" id="IPR035979">
    <property type="entry name" value="RBD_domain_sf"/>
</dbReference>
<keyword evidence="7" id="KW-1185">Reference proteome</keyword>
<name>A8QAN5_MALGO</name>
<dbReference type="SUPFAM" id="SSF54427">
    <property type="entry name" value="NTF2-like"/>
    <property type="match status" value="1"/>
</dbReference>
<dbReference type="InterPro" id="IPR032710">
    <property type="entry name" value="NTF2-like_dom_sf"/>
</dbReference>
<dbReference type="InterPro" id="IPR012677">
    <property type="entry name" value="Nucleotide-bd_a/b_plait_sf"/>
</dbReference>
<feature type="compositionally biased region" description="Acidic residues" evidence="3">
    <location>
        <begin position="145"/>
        <end position="155"/>
    </location>
</feature>
<comment type="caution">
    <text evidence="6">The sequence shown here is derived from an EMBL/GenBank/DDBJ whole genome shotgun (WGS) entry which is preliminary data.</text>
</comment>
<dbReference type="InterPro" id="IPR039539">
    <property type="entry name" value="Ras_GTPase_bind_prot"/>
</dbReference>
<feature type="region of interest" description="Disordered" evidence="3">
    <location>
        <begin position="416"/>
        <end position="442"/>
    </location>
</feature>
<evidence type="ECO:0008006" key="8">
    <source>
        <dbReference type="Google" id="ProtNLM"/>
    </source>
</evidence>
<feature type="compositionally biased region" description="Low complexity" evidence="3">
    <location>
        <begin position="331"/>
        <end position="341"/>
    </location>
</feature>
<dbReference type="FunCoup" id="A8QAN5">
    <property type="interactions" value="263"/>
</dbReference>
<feature type="domain" description="NTF2" evidence="5">
    <location>
        <begin position="23"/>
        <end position="139"/>
    </location>
</feature>
<dbReference type="GO" id="GO:0003729">
    <property type="term" value="F:mRNA binding"/>
    <property type="evidence" value="ECO:0007669"/>
    <property type="project" value="TreeGrafter"/>
</dbReference>
<feature type="compositionally biased region" description="Low complexity" evidence="3">
    <location>
        <begin position="205"/>
        <end position="248"/>
    </location>
</feature>
<dbReference type="Gene3D" id="3.30.70.330">
    <property type="match status" value="1"/>
</dbReference>
<dbReference type="GO" id="GO:0016579">
    <property type="term" value="P:protein deubiquitination"/>
    <property type="evidence" value="ECO:0007669"/>
    <property type="project" value="TreeGrafter"/>
</dbReference>
<evidence type="ECO:0000313" key="6">
    <source>
        <dbReference type="EMBL" id="EDP41792.1"/>
    </source>
</evidence>
<dbReference type="RefSeq" id="XP_001729006.1">
    <property type="nucleotide sequence ID" value="XM_001728954.1"/>
</dbReference>
<dbReference type="Gene3D" id="3.10.450.50">
    <property type="match status" value="1"/>
</dbReference>
<dbReference type="InterPro" id="IPR018222">
    <property type="entry name" value="Nuclear_transport_factor_2_euk"/>
</dbReference>
<dbReference type="VEuPathDB" id="FungiDB:MGL_3794"/>
<feature type="domain" description="RRM" evidence="4">
    <location>
        <begin position="343"/>
        <end position="420"/>
    </location>
</feature>
<dbReference type="OMA" id="RPRGNAY"/>
<dbReference type="InParanoid" id="A8QAN5"/>
<evidence type="ECO:0000259" key="4">
    <source>
        <dbReference type="PROSITE" id="PS50102"/>
    </source>
</evidence>
<evidence type="ECO:0000256" key="3">
    <source>
        <dbReference type="SAM" id="MobiDB-lite"/>
    </source>
</evidence>
<evidence type="ECO:0000256" key="2">
    <source>
        <dbReference type="PROSITE-ProRule" id="PRU00176"/>
    </source>
</evidence>
<dbReference type="PROSITE" id="PS50102">
    <property type="entry name" value="RRM"/>
    <property type="match status" value="1"/>
</dbReference>
<reference evidence="6 7" key="1">
    <citation type="journal article" date="2007" name="Proc. Natl. Acad. Sci. U.S.A.">
        <title>Dandruff-associated Malassezia genomes reveal convergent and divergent virulence traits shared with plant and human fungal pathogens.</title>
        <authorList>
            <person name="Xu J."/>
            <person name="Saunders C.W."/>
            <person name="Hu P."/>
            <person name="Grant R.A."/>
            <person name="Boekhout T."/>
            <person name="Kuramae E.E."/>
            <person name="Kronstad J.W."/>
            <person name="Deangelis Y.M."/>
            <person name="Reeder N.L."/>
            <person name="Johnstone K.R."/>
            <person name="Leland M."/>
            <person name="Fieno A.M."/>
            <person name="Begley W.M."/>
            <person name="Sun Y."/>
            <person name="Lacey M.P."/>
            <person name="Chaudhary T."/>
            <person name="Keough T."/>
            <person name="Chu L."/>
            <person name="Sears R."/>
            <person name="Yuan B."/>
            <person name="Dawson T.L.Jr."/>
        </authorList>
    </citation>
    <scope>NUCLEOTIDE SEQUENCE [LARGE SCALE GENOMIC DNA]</scope>
    <source>
        <strain evidence="7">ATCC MYA-4612 / CBS 7966</strain>
    </source>
</reference>
<dbReference type="PANTHER" id="PTHR10693:SF20">
    <property type="entry name" value="AT27578P"/>
    <property type="match status" value="1"/>
</dbReference>
<dbReference type="GO" id="GO:1990861">
    <property type="term" value="C:Ubp3-Bre5 deubiquitination complex"/>
    <property type="evidence" value="ECO:0007669"/>
    <property type="project" value="TreeGrafter"/>
</dbReference>
<accession>A8QAN5</accession>
<dbReference type="SUPFAM" id="SSF54928">
    <property type="entry name" value="RNA-binding domain, RBD"/>
    <property type="match status" value="1"/>
</dbReference>
<dbReference type="AlphaFoldDB" id="A8QAN5"/>
<protein>
    <recommendedName>
        <fullName evidence="8">NTF2 domain-containing protein</fullName>
    </recommendedName>
</protein>
<dbReference type="FunFam" id="3.10.450.50:FF:000003">
    <property type="entry name" value="Nuclear transport factor 2 family protein"/>
    <property type="match status" value="1"/>
</dbReference>
<dbReference type="KEGG" id="mgl:MGL_3794"/>
<dbReference type="EMBL" id="AAYY01000015">
    <property type="protein sequence ID" value="EDP41792.1"/>
    <property type="molecule type" value="Genomic_DNA"/>
</dbReference>
<dbReference type="GO" id="GO:0005829">
    <property type="term" value="C:cytosol"/>
    <property type="evidence" value="ECO:0007669"/>
    <property type="project" value="TreeGrafter"/>
</dbReference>
<dbReference type="InterPro" id="IPR000504">
    <property type="entry name" value="RRM_dom"/>
</dbReference>
<dbReference type="SMART" id="SM00360">
    <property type="entry name" value="RRM"/>
    <property type="match status" value="1"/>
</dbReference>
<evidence type="ECO:0000256" key="1">
    <source>
        <dbReference type="ARBA" id="ARBA00022884"/>
    </source>
</evidence>
<dbReference type="OrthoDB" id="339151at2759"/>
<dbReference type="GeneID" id="5853313"/>